<dbReference type="InterPro" id="IPR032524">
    <property type="entry name" value="ABC_tran_C"/>
</dbReference>
<dbReference type="InterPro" id="IPR027417">
    <property type="entry name" value="P-loop_NTPase"/>
</dbReference>
<dbReference type="OrthoDB" id="9808609at2"/>
<keyword evidence="3" id="KW-0547">Nucleotide-binding</keyword>
<dbReference type="KEGG" id="hdt:HYPDE_37838"/>
<evidence type="ECO:0000256" key="1">
    <source>
        <dbReference type="ARBA" id="ARBA00005417"/>
    </source>
</evidence>
<dbReference type="InterPro" id="IPR050611">
    <property type="entry name" value="ABCF"/>
</dbReference>
<keyword evidence="5" id="KW-0175">Coiled coil</keyword>
<dbReference type="InterPro" id="IPR032781">
    <property type="entry name" value="ABC_tran_Xtn"/>
</dbReference>
<dbReference type="GO" id="GO:0005524">
    <property type="term" value="F:ATP binding"/>
    <property type="evidence" value="ECO:0007669"/>
    <property type="project" value="UniProtKB-KW"/>
</dbReference>
<protein>
    <submittedName>
        <fullName evidence="8">ABC transporter</fullName>
    </submittedName>
</protein>
<dbReference type="Pfam" id="PF12848">
    <property type="entry name" value="ABC_tran_Xtn"/>
    <property type="match status" value="1"/>
</dbReference>
<dbReference type="RefSeq" id="WP_015599255.1">
    <property type="nucleotide sequence ID" value="NC_021172.1"/>
</dbReference>
<dbReference type="Gene3D" id="1.10.287.380">
    <property type="entry name" value="Valyl-tRNA synthetase, C-terminal domain"/>
    <property type="match status" value="1"/>
</dbReference>
<feature type="domain" description="ABC transporter" evidence="7">
    <location>
        <begin position="2"/>
        <end position="243"/>
    </location>
</feature>
<evidence type="ECO:0000256" key="5">
    <source>
        <dbReference type="SAM" id="Coils"/>
    </source>
</evidence>
<dbReference type="SMART" id="SM00382">
    <property type="entry name" value="AAA"/>
    <property type="match status" value="2"/>
</dbReference>
<evidence type="ECO:0000256" key="2">
    <source>
        <dbReference type="ARBA" id="ARBA00022737"/>
    </source>
</evidence>
<dbReference type="Proteomes" id="UP000005952">
    <property type="component" value="Chromosome"/>
</dbReference>
<evidence type="ECO:0000256" key="3">
    <source>
        <dbReference type="ARBA" id="ARBA00022741"/>
    </source>
</evidence>
<dbReference type="InterPro" id="IPR003439">
    <property type="entry name" value="ABC_transporter-like_ATP-bd"/>
</dbReference>
<sequence length="634" mass="70080">MLHINDLTYRIEGRPILEQATVAIPSGHKVGLVGRNGAGKTTLLRLLKGEIAPDDGSILIPRNARLGHVAQEAPGGDNSLIDWVLASDTERASLLAEAEHATDPQRIAEIQMRLTDFDAHSAPSRAARILSGLGFDDEAQQRACREFSGGWRMRVALGAILFLKPDIVLLDEPTNYLDLEGTLWLENHLKTYPHTVLIVSHDRDLLNRAVGSILHLDRGKLTLYAGGYDDFEETRREKQRLEMKLKKKQDEQRRHLQAFIDRFKAKASKAAQAQSRVKALAKMQPIAAQVDDRVVPFRFPDPQKVIASPLLRIEKASAGYDAAAPVLTGLDLRIDNDDRIALLGQNGNGKSTLAKLIASRLAPLSGNVFGAQKVEVGYFAQHQLDDLLPNATPYDYMLKLMPEATEAQRRTRLGTFGFSADKADTQCGKLSGGEKARLLLAITAFHGPHVLILDEPTNHLDVDSREALVHALMEYNGAVILISHDRHLIEATADRLWLVRNGTVKSYDGDMESYRALLLEERGARSAERREDRNNGDTKSSRTDQRRAAAERRAELAPLKNAMVAAEQHVEKLSKEIAALDSLLADPALYATDPTRVQNAAQQRGQFSKQLTEAEEAWLEAIEAYEEASATSDA</sequence>
<accession>N0B6L2</accession>
<comment type="similarity">
    <text evidence="1">Belongs to the ABC transporter superfamily.</text>
</comment>
<dbReference type="HOGENOM" id="CLU_000604_36_0_5"/>
<dbReference type="STRING" id="670307.HYPDE_37838"/>
<dbReference type="AlphaFoldDB" id="N0B6L2"/>
<keyword evidence="2" id="KW-0677">Repeat</keyword>
<dbReference type="PANTHER" id="PTHR19211:SF14">
    <property type="entry name" value="ATP-BINDING CASSETTE SUB-FAMILY F MEMBER 1"/>
    <property type="match status" value="1"/>
</dbReference>
<name>N0B6L2_9HYPH</name>
<reference evidence="8 9" key="1">
    <citation type="journal article" date="2013" name="Genome Announc.">
        <title>Genome sequences for three denitrifying bacterial strains isolated from a uranium- and nitrate-contaminated subsurface environment.</title>
        <authorList>
            <person name="Venkatramanan R."/>
            <person name="Prakash O."/>
            <person name="Woyke T."/>
            <person name="Chain P."/>
            <person name="Goodwin L.A."/>
            <person name="Watson D."/>
            <person name="Brooks S."/>
            <person name="Kostka J.E."/>
            <person name="Green S.J."/>
        </authorList>
    </citation>
    <scope>NUCLEOTIDE SEQUENCE [LARGE SCALE GENOMIC DNA]</scope>
    <source>
        <strain evidence="8 9">1NES1</strain>
    </source>
</reference>
<dbReference type="GO" id="GO:0003677">
    <property type="term" value="F:DNA binding"/>
    <property type="evidence" value="ECO:0007669"/>
    <property type="project" value="InterPro"/>
</dbReference>
<dbReference type="Gene3D" id="3.40.50.300">
    <property type="entry name" value="P-loop containing nucleotide triphosphate hydrolases"/>
    <property type="match status" value="2"/>
</dbReference>
<evidence type="ECO:0000313" key="9">
    <source>
        <dbReference type="Proteomes" id="UP000005952"/>
    </source>
</evidence>
<dbReference type="EMBL" id="CP005587">
    <property type="protein sequence ID" value="AGK59239.1"/>
    <property type="molecule type" value="Genomic_DNA"/>
</dbReference>
<dbReference type="PROSITE" id="PS50893">
    <property type="entry name" value="ABC_TRANSPORTER_2"/>
    <property type="match status" value="2"/>
</dbReference>
<dbReference type="PROSITE" id="PS00211">
    <property type="entry name" value="ABC_TRANSPORTER_1"/>
    <property type="match status" value="2"/>
</dbReference>
<keyword evidence="4" id="KW-0067">ATP-binding</keyword>
<dbReference type="SUPFAM" id="SSF52540">
    <property type="entry name" value="P-loop containing nucleoside triphosphate hydrolases"/>
    <property type="match status" value="2"/>
</dbReference>
<dbReference type="InterPro" id="IPR017871">
    <property type="entry name" value="ABC_transporter-like_CS"/>
</dbReference>
<evidence type="ECO:0000256" key="6">
    <source>
        <dbReference type="SAM" id="MobiDB-lite"/>
    </source>
</evidence>
<keyword evidence="9" id="KW-1185">Reference proteome</keyword>
<gene>
    <name evidence="8" type="ORF">HYPDE_37838</name>
</gene>
<dbReference type="InterPro" id="IPR003593">
    <property type="entry name" value="AAA+_ATPase"/>
</dbReference>
<dbReference type="Pfam" id="PF16326">
    <property type="entry name" value="ABC_tran_CTD"/>
    <property type="match status" value="1"/>
</dbReference>
<evidence type="ECO:0000256" key="4">
    <source>
        <dbReference type="ARBA" id="ARBA00022840"/>
    </source>
</evidence>
<proteinExistence type="inferred from homology"/>
<dbReference type="CDD" id="cd03221">
    <property type="entry name" value="ABCF_EF-3"/>
    <property type="match status" value="2"/>
</dbReference>
<dbReference type="InterPro" id="IPR037118">
    <property type="entry name" value="Val-tRNA_synth_C_sf"/>
</dbReference>
<organism evidence="8 9">
    <name type="scientific">Hyphomicrobium denitrificans 1NES1</name>
    <dbReference type="NCBI Taxonomy" id="670307"/>
    <lineage>
        <taxon>Bacteria</taxon>
        <taxon>Pseudomonadati</taxon>
        <taxon>Pseudomonadota</taxon>
        <taxon>Alphaproteobacteria</taxon>
        <taxon>Hyphomicrobiales</taxon>
        <taxon>Hyphomicrobiaceae</taxon>
        <taxon>Hyphomicrobium</taxon>
    </lineage>
</organism>
<feature type="domain" description="ABC transporter" evidence="7">
    <location>
        <begin position="311"/>
        <end position="526"/>
    </location>
</feature>
<dbReference type="Pfam" id="PF00005">
    <property type="entry name" value="ABC_tran"/>
    <property type="match status" value="2"/>
</dbReference>
<evidence type="ECO:0000313" key="8">
    <source>
        <dbReference type="EMBL" id="AGK59239.1"/>
    </source>
</evidence>
<feature type="coiled-coil region" evidence="5">
    <location>
        <begin position="231"/>
        <end position="258"/>
    </location>
</feature>
<dbReference type="FunFam" id="3.40.50.300:FF:000011">
    <property type="entry name" value="Putative ABC transporter ATP-binding component"/>
    <property type="match status" value="1"/>
</dbReference>
<evidence type="ECO:0000259" key="7">
    <source>
        <dbReference type="PROSITE" id="PS50893"/>
    </source>
</evidence>
<feature type="region of interest" description="Disordered" evidence="6">
    <location>
        <begin position="524"/>
        <end position="554"/>
    </location>
</feature>
<dbReference type="eggNOG" id="COG0488">
    <property type="taxonomic scope" value="Bacteria"/>
</dbReference>
<feature type="coiled-coil region" evidence="5">
    <location>
        <begin position="563"/>
        <end position="617"/>
    </location>
</feature>
<dbReference type="GO" id="GO:0016887">
    <property type="term" value="F:ATP hydrolysis activity"/>
    <property type="evidence" value="ECO:0007669"/>
    <property type="project" value="InterPro"/>
</dbReference>
<dbReference type="PANTHER" id="PTHR19211">
    <property type="entry name" value="ATP-BINDING TRANSPORT PROTEIN-RELATED"/>
    <property type="match status" value="1"/>
</dbReference>